<dbReference type="Gene3D" id="3.40.30.10">
    <property type="entry name" value="Glutaredoxin"/>
    <property type="match status" value="1"/>
</dbReference>
<reference evidence="1 2" key="1">
    <citation type="submission" date="2020-06" db="EMBL/GenBank/DDBJ databases">
        <title>Sphingomonas hominis sp. nov., a member of the Sphingomonas, isolated from the hair of a 22-year-old girl.</title>
        <authorList>
            <person name="Zhang D.-F."/>
            <person name="Cui X.-W."/>
        </authorList>
    </citation>
    <scope>NUCLEOTIDE SEQUENCE [LARGE SCALE GENOMIC DNA]</scope>
    <source>
        <strain evidence="1 2">HHU CXW</strain>
    </source>
</reference>
<dbReference type="EMBL" id="JABULH010000001">
    <property type="protein sequence ID" value="NTS64084.1"/>
    <property type="molecule type" value="Genomic_DNA"/>
</dbReference>
<dbReference type="Proteomes" id="UP000621447">
    <property type="component" value="Unassembled WGS sequence"/>
</dbReference>
<evidence type="ECO:0000313" key="1">
    <source>
        <dbReference type="EMBL" id="NTS64084.1"/>
    </source>
</evidence>
<organism evidence="1 2">
    <name type="scientific">Sphingomonas hominis</name>
    <dbReference type="NCBI Taxonomy" id="2741495"/>
    <lineage>
        <taxon>Bacteria</taxon>
        <taxon>Pseudomonadati</taxon>
        <taxon>Pseudomonadota</taxon>
        <taxon>Alphaproteobacteria</taxon>
        <taxon>Sphingomonadales</taxon>
        <taxon>Sphingomonadaceae</taxon>
        <taxon>Sphingomonas</taxon>
    </lineage>
</organism>
<comment type="caution">
    <text evidence="1">The sequence shown here is derived from an EMBL/GenBank/DDBJ whole genome shotgun (WGS) entry which is preliminary data.</text>
</comment>
<dbReference type="RefSeq" id="WP_174192143.1">
    <property type="nucleotide sequence ID" value="NZ_JABULH010000001.1"/>
</dbReference>
<name>A0ABX2JEQ7_9SPHN</name>
<keyword evidence="2" id="KW-1185">Reference proteome</keyword>
<evidence type="ECO:0000313" key="2">
    <source>
        <dbReference type="Proteomes" id="UP000621447"/>
    </source>
</evidence>
<proteinExistence type="predicted"/>
<gene>
    <name evidence="1" type="ORF">HRV97_02780</name>
</gene>
<sequence>MKDHVRARWSGAVLVCGKCSKKLGGGFGDKGRTPLAKALRQEPGFGKGRKASVGVVETKCLGICPRKAVVVVDTQAPDRWRIVPEGADVALLGDVLRDAAD</sequence>
<accession>A0ABX2JEQ7</accession>
<protein>
    <submittedName>
        <fullName evidence="1">(2Fe-2S) ferredoxin domain-containing protein</fullName>
    </submittedName>
</protein>